<feature type="binding site" evidence="5">
    <location>
        <position position="227"/>
    </location>
    <ligand>
        <name>FAD</name>
        <dbReference type="ChEBI" id="CHEBI:57692"/>
    </ligand>
</feature>
<organism evidence="7 8">
    <name type="scientific">Devosia equisanguinis</name>
    <dbReference type="NCBI Taxonomy" id="2490941"/>
    <lineage>
        <taxon>Bacteria</taxon>
        <taxon>Pseudomonadati</taxon>
        <taxon>Pseudomonadota</taxon>
        <taxon>Alphaproteobacteria</taxon>
        <taxon>Hyphomicrobiales</taxon>
        <taxon>Devosiaceae</taxon>
        <taxon>Devosia</taxon>
    </lineage>
</organism>
<feature type="domain" description="Glucose-methanol-choline oxidoreductase N-terminal" evidence="6">
    <location>
        <begin position="261"/>
        <end position="275"/>
    </location>
</feature>
<dbReference type="AlphaFoldDB" id="A0A3S5D350"/>
<dbReference type="InterPro" id="IPR007867">
    <property type="entry name" value="GMC_OxRtase_C"/>
</dbReference>
<gene>
    <name evidence="7" type="primary">betA</name>
    <name evidence="7" type="ORF">DEVEQU_00130</name>
</gene>
<protein>
    <submittedName>
        <fullName evidence="7">Oxygen-dependent choline dehydrogenase</fullName>
        <ecNumber evidence="7">1.1.99.1</ecNumber>
    </submittedName>
</protein>
<dbReference type="PIRSF" id="PIRSF000137">
    <property type="entry name" value="Alcohol_oxidase"/>
    <property type="match status" value="1"/>
</dbReference>
<dbReference type="PROSITE" id="PS00624">
    <property type="entry name" value="GMC_OXRED_2"/>
    <property type="match status" value="1"/>
</dbReference>
<sequence>MWDIIIVGGGSAGCVLANRLSADPKRKVLLVEAGRDVRPGKEGSAILDTYPGRAAFDPANHWQGLLAHRGAALDNAAAGPPRPYEQPKLIGGGSSINGQMANRGTPDDYEEWEALGAKGWAWANVLPYFNKAETDLDFAGPLHGRTGPISISRIPRAKWPLFSLNVEKALNTLGFACLEDQNGEFGDGHFPVTLSNDGQHRVSTSMAYLDATTRARPNLTIMSDAEVMRVLFDGRKASGVTVRHRGAEIQLAAANIVICAGALHSPAILMRSGIGPAVALRKLGIAQLGDLPGVGANLQEHPGISLSAYLRPQGRLGTATRRHIHLGLRYSSGVEGGSVSDMFAMMVAKSAWHPLGRRIATIITWINKAESRGSVSLTSADPLVPPIVHLNYLSERTDLVRLMDAVRFAARLMAAESLSDLLETPGPSSYSGFAKSLGRQTLRNYLLTAPVAAAIDVVPPIRRPFFRTMVSGNLSLEDLLADESALEDYVRGTAFGQWHVCGTCRMGPADDRKAVVDPETGEVHGISGLYVADASIMPTAPRANLNLPVIMLAEKMSDAIGSHIGSA</sequence>
<evidence type="ECO:0000256" key="5">
    <source>
        <dbReference type="PIRSR" id="PIRSR000137-2"/>
    </source>
</evidence>
<proteinExistence type="inferred from homology"/>
<keyword evidence="3" id="KW-0285">Flavoprotein</keyword>
<dbReference type="EMBL" id="UZWD01000004">
    <property type="protein sequence ID" value="VDS03010.1"/>
    <property type="molecule type" value="Genomic_DNA"/>
</dbReference>
<evidence type="ECO:0000256" key="2">
    <source>
        <dbReference type="ARBA" id="ARBA00010790"/>
    </source>
</evidence>
<accession>A0A3S5D350</accession>
<name>A0A3S5D350_9HYPH</name>
<keyword evidence="4 5" id="KW-0274">FAD</keyword>
<comment type="cofactor">
    <cofactor evidence="1 5">
        <name>FAD</name>
        <dbReference type="ChEBI" id="CHEBI:57692"/>
    </cofactor>
</comment>
<dbReference type="GO" id="GO:0050660">
    <property type="term" value="F:flavin adenine dinucleotide binding"/>
    <property type="evidence" value="ECO:0007669"/>
    <property type="project" value="InterPro"/>
</dbReference>
<evidence type="ECO:0000313" key="8">
    <source>
        <dbReference type="Proteomes" id="UP000268844"/>
    </source>
</evidence>
<dbReference type="SUPFAM" id="SSF54373">
    <property type="entry name" value="FAD-linked reductases, C-terminal domain"/>
    <property type="match status" value="1"/>
</dbReference>
<dbReference type="Proteomes" id="UP000268844">
    <property type="component" value="Unassembled WGS sequence"/>
</dbReference>
<dbReference type="PANTHER" id="PTHR11552">
    <property type="entry name" value="GLUCOSE-METHANOL-CHOLINE GMC OXIDOREDUCTASE"/>
    <property type="match status" value="1"/>
</dbReference>
<evidence type="ECO:0000259" key="6">
    <source>
        <dbReference type="PROSITE" id="PS00624"/>
    </source>
</evidence>
<dbReference type="PANTHER" id="PTHR11552:SF147">
    <property type="entry name" value="CHOLINE DEHYDROGENASE, MITOCHONDRIAL"/>
    <property type="match status" value="1"/>
</dbReference>
<evidence type="ECO:0000313" key="7">
    <source>
        <dbReference type="EMBL" id="VDS03010.1"/>
    </source>
</evidence>
<keyword evidence="8" id="KW-1185">Reference proteome</keyword>
<dbReference type="SUPFAM" id="SSF51905">
    <property type="entry name" value="FAD/NAD(P)-binding domain"/>
    <property type="match status" value="1"/>
</dbReference>
<keyword evidence="7" id="KW-0560">Oxidoreductase</keyword>
<evidence type="ECO:0000256" key="1">
    <source>
        <dbReference type="ARBA" id="ARBA00001974"/>
    </source>
</evidence>
<dbReference type="Pfam" id="PF05199">
    <property type="entry name" value="GMC_oxred_C"/>
    <property type="match status" value="1"/>
</dbReference>
<dbReference type="InterPro" id="IPR012132">
    <property type="entry name" value="GMC_OxRdtase"/>
</dbReference>
<dbReference type="OrthoDB" id="9785276at2"/>
<evidence type="ECO:0000256" key="3">
    <source>
        <dbReference type="ARBA" id="ARBA00022630"/>
    </source>
</evidence>
<comment type="similarity">
    <text evidence="2">Belongs to the GMC oxidoreductase family.</text>
</comment>
<dbReference type="GO" id="GO:0008812">
    <property type="term" value="F:choline dehydrogenase activity"/>
    <property type="evidence" value="ECO:0007669"/>
    <property type="project" value="UniProtKB-EC"/>
</dbReference>
<dbReference type="Gene3D" id="3.50.50.60">
    <property type="entry name" value="FAD/NAD(P)-binding domain"/>
    <property type="match status" value="2"/>
</dbReference>
<dbReference type="InterPro" id="IPR036188">
    <property type="entry name" value="FAD/NAD-bd_sf"/>
</dbReference>
<dbReference type="EC" id="1.1.99.1" evidence="7"/>
<dbReference type="InterPro" id="IPR000172">
    <property type="entry name" value="GMC_OxRdtase_N"/>
</dbReference>
<feature type="binding site" evidence="5">
    <location>
        <begin position="498"/>
        <end position="499"/>
    </location>
    <ligand>
        <name>FAD</name>
        <dbReference type="ChEBI" id="CHEBI:57692"/>
    </ligand>
</feature>
<dbReference type="Gene3D" id="3.30.410.40">
    <property type="match status" value="2"/>
</dbReference>
<evidence type="ECO:0000256" key="4">
    <source>
        <dbReference type="ARBA" id="ARBA00022827"/>
    </source>
</evidence>
<dbReference type="RefSeq" id="WP_126148624.1">
    <property type="nucleotide sequence ID" value="NZ_JBHTMH010000002.1"/>
</dbReference>
<dbReference type="Pfam" id="PF00732">
    <property type="entry name" value="GMC_oxred_N"/>
    <property type="match status" value="1"/>
</dbReference>
<reference evidence="7 8" key="1">
    <citation type="submission" date="2018-12" db="EMBL/GenBank/DDBJ databases">
        <authorList>
            <person name="Criscuolo A."/>
        </authorList>
    </citation>
    <scope>NUCLEOTIDE SEQUENCE [LARGE SCALE GENOMIC DNA]</scope>
    <source>
        <strain evidence="7">ACIP1116281</strain>
    </source>
</reference>